<sequence>MEKKQQLTAVFVILMLTVSICPGSASANPIADERGIGVEHGERTSVVQLLKTGLNKREPVTITLGGLPSSKGGQNASYSDLENFKTATWDLVQEHHLYPNGSVIGFGYDVDGYLRVSLWNGPPPPENVSSIEALFAMLDERAKGMGIENIPVKFTVFTSPPELVLHRDRLNPTERISPYTQPPENCPEKVTSLDALTVALHDPEVIGLLENESIETITFSRGTYTDKNMSYTQMVFRLEDPDPDPDDCMAAPMIVVQVNDSCWVSAAYETYPSYIPGCRGRAG</sequence>
<reference evidence="1 2" key="1">
    <citation type="submission" date="2016-01" db="EMBL/GenBank/DDBJ databases">
        <authorList>
            <person name="Manzoor S."/>
        </authorList>
    </citation>
    <scope>NUCLEOTIDE SEQUENCE [LARGE SCALE GENOMIC DNA]</scope>
    <source>
        <strain evidence="1">Methanoculleus sp MAB1</strain>
    </source>
</reference>
<dbReference type="KEGG" id="mema:MMAB1_2057"/>
<proteinExistence type="predicted"/>
<name>A0A0X3BN69_9EURY</name>
<dbReference type="OrthoDB" id="137839at2157"/>
<evidence type="ECO:0000313" key="1">
    <source>
        <dbReference type="EMBL" id="CVK33270.1"/>
    </source>
</evidence>
<gene>
    <name evidence="1" type="ORF">MMAB1_2057</name>
</gene>
<protein>
    <submittedName>
        <fullName evidence="1">Uncharacterized protein</fullName>
    </submittedName>
</protein>
<organism evidence="1 2">
    <name type="scientific">Methanoculleus bourgensis</name>
    <dbReference type="NCBI Taxonomy" id="83986"/>
    <lineage>
        <taxon>Archaea</taxon>
        <taxon>Methanobacteriati</taxon>
        <taxon>Methanobacteriota</taxon>
        <taxon>Stenosarchaea group</taxon>
        <taxon>Methanomicrobia</taxon>
        <taxon>Methanomicrobiales</taxon>
        <taxon>Methanomicrobiaceae</taxon>
        <taxon>Methanoculleus</taxon>
    </lineage>
</organism>
<dbReference type="Proteomes" id="UP000069850">
    <property type="component" value="Chromosome 1"/>
</dbReference>
<dbReference type="AlphaFoldDB" id="A0A0X3BN69"/>
<evidence type="ECO:0000313" key="2">
    <source>
        <dbReference type="Proteomes" id="UP000069850"/>
    </source>
</evidence>
<accession>A0A0X3BN69</accession>
<dbReference type="RefSeq" id="WP_062264157.1">
    <property type="nucleotide sequence ID" value="NZ_LT158599.1"/>
</dbReference>
<dbReference type="EMBL" id="LT158599">
    <property type="protein sequence ID" value="CVK33270.1"/>
    <property type="molecule type" value="Genomic_DNA"/>
</dbReference>
<dbReference type="GeneID" id="27137785"/>